<sequence length="237" mass="26743">MAEANLDGNGYVGPEKRIKHYSNLHRILLVGEGDFSFAACMARKFGHASNMVATSLDSRGMIWMRYASSAIDNLDTIDGFWGTVLHDVDAHTMSKHPSLKHKSFDRIVYNFPHAGFHGPEASSLQIERHRNLVRAFLSNAKAMLAEDGEIHLTHKMGHPYSEWGIEKLAKEQGLFLVEEARFCERDYVGYVNRRGSDINSHCTFPIGKASTYMFRKKYPRNKACSWSRKCGSAIGIT</sequence>
<dbReference type="InterPro" id="IPR029063">
    <property type="entry name" value="SAM-dependent_MTases_sf"/>
</dbReference>
<protein>
    <submittedName>
        <fullName evidence="3">Uncharacterized protein At4g26485-like</fullName>
    </submittedName>
</protein>
<dbReference type="Pfam" id="PF10354">
    <property type="entry name" value="BMT5-like"/>
    <property type="match status" value="1"/>
</dbReference>
<dbReference type="PANTHER" id="PTHR11538">
    <property type="entry name" value="PHENYLALANYL-TRNA SYNTHETASE"/>
    <property type="match status" value="1"/>
</dbReference>
<proteinExistence type="predicted"/>
<dbReference type="PANTHER" id="PTHR11538:SF89">
    <property type="entry name" value="PROTEIN, PUTATIVE (DUF2431)-RELATED"/>
    <property type="match status" value="1"/>
</dbReference>
<dbReference type="Proteomes" id="UP000827889">
    <property type="component" value="Chromosome 2"/>
</dbReference>
<evidence type="ECO:0000313" key="2">
    <source>
        <dbReference type="Proteomes" id="UP000827889"/>
    </source>
</evidence>
<organism evidence="2 3">
    <name type="scientific">Rhodamnia argentea</name>
    <dbReference type="NCBI Taxonomy" id="178133"/>
    <lineage>
        <taxon>Eukaryota</taxon>
        <taxon>Viridiplantae</taxon>
        <taxon>Streptophyta</taxon>
        <taxon>Embryophyta</taxon>
        <taxon>Tracheophyta</taxon>
        <taxon>Spermatophyta</taxon>
        <taxon>Magnoliopsida</taxon>
        <taxon>eudicotyledons</taxon>
        <taxon>Gunneridae</taxon>
        <taxon>Pentapetalae</taxon>
        <taxon>rosids</taxon>
        <taxon>malvids</taxon>
        <taxon>Myrtales</taxon>
        <taxon>Myrtaceae</taxon>
        <taxon>Myrtoideae</taxon>
        <taxon>Myrteae</taxon>
        <taxon>Australasian group</taxon>
        <taxon>Rhodamnia</taxon>
    </lineage>
</organism>
<evidence type="ECO:0000313" key="3">
    <source>
        <dbReference type="RefSeq" id="XP_048129396.1"/>
    </source>
</evidence>
<feature type="domain" description="25S rRNA (uridine-N(3))-methyltransferase BMT5-like" evidence="1">
    <location>
        <begin position="28"/>
        <end position="194"/>
    </location>
</feature>
<reference evidence="2" key="1">
    <citation type="submission" date="2025-05" db="UniProtKB">
        <authorList>
            <consortium name="RefSeq"/>
        </authorList>
    </citation>
    <scope>NUCLEOTIDE SEQUENCE [LARGE SCALE GENOMIC DNA]</scope>
</reference>
<evidence type="ECO:0000259" key="1">
    <source>
        <dbReference type="Pfam" id="PF10354"/>
    </source>
</evidence>
<accession>A0ABM3GYH8</accession>
<dbReference type="SUPFAM" id="SSF53335">
    <property type="entry name" value="S-adenosyl-L-methionine-dependent methyltransferases"/>
    <property type="match status" value="1"/>
</dbReference>
<name>A0ABM3GYH8_9MYRT</name>
<dbReference type="GeneID" id="115731243"/>
<reference evidence="3" key="2">
    <citation type="submission" date="2025-08" db="UniProtKB">
        <authorList>
            <consortium name="RefSeq"/>
        </authorList>
    </citation>
    <scope>IDENTIFICATION</scope>
    <source>
        <tissue evidence="3">Leaf</tissue>
    </source>
</reference>
<keyword evidence="2" id="KW-1185">Reference proteome</keyword>
<gene>
    <name evidence="3" type="primary">LOC115731243</name>
</gene>
<dbReference type="InterPro" id="IPR019446">
    <property type="entry name" value="BMT5-like"/>
</dbReference>
<dbReference type="RefSeq" id="XP_048129396.1">
    <property type="nucleotide sequence ID" value="XM_048273439.1"/>
</dbReference>